<protein>
    <submittedName>
        <fullName evidence="1">Uncharacterized protein</fullName>
    </submittedName>
</protein>
<evidence type="ECO:0000313" key="2">
    <source>
        <dbReference type="Proteomes" id="UP001153365"/>
    </source>
</evidence>
<dbReference type="Proteomes" id="UP001153365">
    <property type="component" value="Unassembled WGS sequence"/>
</dbReference>
<sequence>MTVETARVCIAVFPAYHPQISTCGFWLRLGDDCQLAINPEQLPGPRGSLAGGEYESELMTSEADVGFAKDLEREKFDLSSSPEAKDSDFLLLNDLRRLGTCFRLDSFNC</sequence>
<accession>A0AAV0B556</accession>
<dbReference type="EMBL" id="CALTRL010003426">
    <property type="protein sequence ID" value="CAH7681133.1"/>
    <property type="molecule type" value="Genomic_DNA"/>
</dbReference>
<comment type="caution">
    <text evidence="1">The sequence shown here is derived from an EMBL/GenBank/DDBJ whole genome shotgun (WGS) entry which is preliminary data.</text>
</comment>
<gene>
    <name evidence="1" type="ORF">PPACK8108_LOCUS13695</name>
</gene>
<evidence type="ECO:0000313" key="1">
    <source>
        <dbReference type="EMBL" id="CAH7681133.1"/>
    </source>
</evidence>
<proteinExistence type="predicted"/>
<name>A0AAV0B556_PHAPC</name>
<reference evidence="1" key="1">
    <citation type="submission" date="2022-06" db="EMBL/GenBank/DDBJ databases">
        <authorList>
            <consortium name="SYNGENTA / RWTH Aachen University"/>
        </authorList>
    </citation>
    <scope>NUCLEOTIDE SEQUENCE</scope>
</reference>
<keyword evidence="2" id="KW-1185">Reference proteome</keyword>
<organism evidence="1 2">
    <name type="scientific">Phakopsora pachyrhizi</name>
    <name type="common">Asian soybean rust disease fungus</name>
    <dbReference type="NCBI Taxonomy" id="170000"/>
    <lineage>
        <taxon>Eukaryota</taxon>
        <taxon>Fungi</taxon>
        <taxon>Dikarya</taxon>
        <taxon>Basidiomycota</taxon>
        <taxon>Pucciniomycotina</taxon>
        <taxon>Pucciniomycetes</taxon>
        <taxon>Pucciniales</taxon>
        <taxon>Phakopsoraceae</taxon>
        <taxon>Phakopsora</taxon>
    </lineage>
</organism>
<dbReference type="AlphaFoldDB" id="A0AAV0B556"/>